<dbReference type="AlphaFoldDB" id="F2DL94"/>
<dbReference type="EMBL" id="AK367000">
    <property type="protein sequence ID" value="BAJ98203.1"/>
    <property type="molecule type" value="mRNA"/>
</dbReference>
<protein>
    <submittedName>
        <fullName evidence="2">Predicted protein</fullName>
    </submittedName>
</protein>
<dbReference type="EMBL" id="AK364662">
    <property type="protein sequence ID" value="BAJ95865.1"/>
    <property type="molecule type" value="mRNA"/>
</dbReference>
<sequence>MHDLEAAVRGSQRHGQAHLPLLADQPPRLLPLYPPPQPAGPTAAVVVAAVPGRFRRERDGARRRDGQERRRRRRWRQDSQGPVHPARAPAAAGRPAVLRRRRPPTLPRLQAPPVQAGPPRRGRLTPAAPHLLCFAARSSLVTRGERCASISRAPTLGSVYLAEPLWNQCFVSTVVL</sequence>
<name>F2DL94_HORVV</name>
<evidence type="ECO:0000313" key="2">
    <source>
        <dbReference type="EMBL" id="BAJ95865.1"/>
    </source>
</evidence>
<feature type="compositionally biased region" description="Basic and acidic residues" evidence="1">
    <location>
        <begin position="56"/>
        <end position="68"/>
    </location>
</feature>
<evidence type="ECO:0000256" key="1">
    <source>
        <dbReference type="SAM" id="MobiDB-lite"/>
    </source>
</evidence>
<feature type="compositionally biased region" description="Low complexity" evidence="1">
    <location>
        <begin position="82"/>
        <end position="96"/>
    </location>
</feature>
<accession>F2DL94</accession>
<organism evidence="2">
    <name type="scientific">Hordeum vulgare subsp. vulgare</name>
    <name type="common">Domesticated barley</name>
    <dbReference type="NCBI Taxonomy" id="112509"/>
    <lineage>
        <taxon>Eukaryota</taxon>
        <taxon>Viridiplantae</taxon>
        <taxon>Streptophyta</taxon>
        <taxon>Embryophyta</taxon>
        <taxon>Tracheophyta</taxon>
        <taxon>Spermatophyta</taxon>
        <taxon>Magnoliopsida</taxon>
        <taxon>Liliopsida</taxon>
        <taxon>Poales</taxon>
        <taxon>Poaceae</taxon>
        <taxon>BOP clade</taxon>
        <taxon>Pooideae</taxon>
        <taxon>Triticodae</taxon>
        <taxon>Triticeae</taxon>
        <taxon>Hordeinae</taxon>
        <taxon>Hordeum</taxon>
    </lineage>
</organism>
<reference evidence="2" key="1">
    <citation type="journal article" date="2011" name="Plant Physiol.">
        <title>Comprehensive sequence analysis of 24,783 barley full-length cDNAs derived from 12 clone libraries.</title>
        <authorList>
            <person name="Matsumoto T."/>
            <person name="Tanaka T."/>
            <person name="Sakai H."/>
            <person name="Amano N."/>
            <person name="Kanamori H."/>
            <person name="Kurita K."/>
            <person name="Kikuta A."/>
            <person name="Kamiya K."/>
            <person name="Yamamoto M."/>
            <person name="Ikawa H."/>
            <person name="Fujii N."/>
            <person name="Hori K."/>
            <person name="Itoh T."/>
            <person name="Sato K."/>
        </authorList>
    </citation>
    <scope>NUCLEOTIDE SEQUENCE</scope>
    <source>
        <tissue evidence="2">Shoot and root</tissue>
    </source>
</reference>
<feature type="region of interest" description="Disordered" evidence="1">
    <location>
        <begin position="56"/>
        <end position="122"/>
    </location>
</feature>
<proteinExistence type="evidence at transcript level"/>
<dbReference type="EMBL" id="AK371330">
    <property type="protein sequence ID" value="BAK02528.1"/>
    <property type="molecule type" value="mRNA"/>
</dbReference>